<evidence type="ECO:0000259" key="8">
    <source>
        <dbReference type="SMART" id="SM00701"/>
    </source>
</evidence>
<dbReference type="PANTHER" id="PTHR11022:SF75">
    <property type="entry name" value="PEPTIDOGLYCAN-RECOGNITION PROTEIN SB1-RELATED"/>
    <property type="match status" value="1"/>
</dbReference>
<evidence type="ECO:0000259" key="7">
    <source>
        <dbReference type="SMART" id="SM00644"/>
    </source>
</evidence>
<accession>A0A1B0A766</accession>
<protein>
    <recommendedName>
        <fullName evidence="11">Peptidoglycan recognition protein family domain-containing protein</fullName>
    </recommendedName>
</protein>
<dbReference type="InterPro" id="IPR036505">
    <property type="entry name" value="Amidase/PGRP_sf"/>
</dbReference>
<dbReference type="AlphaFoldDB" id="A0A1B0A766"/>
<keyword evidence="10" id="KW-1185">Reference proteome</keyword>
<comment type="similarity">
    <text evidence="2">Belongs to the N-acetylmuramoyl-L-alanine amidase 2 family.</text>
</comment>
<feature type="domain" description="Peptidoglycan recognition protein family" evidence="8">
    <location>
        <begin position="23"/>
        <end position="167"/>
    </location>
</feature>
<evidence type="ECO:0008006" key="11">
    <source>
        <dbReference type="Google" id="ProtNLM"/>
    </source>
</evidence>
<dbReference type="VEuPathDB" id="VectorBase:GPAI036375"/>
<evidence type="ECO:0000256" key="2">
    <source>
        <dbReference type="ARBA" id="ARBA00007553"/>
    </source>
</evidence>
<evidence type="ECO:0000313" key="10">
    <source>
        <dbReference type="Proteomes" id="UP000092445"/>
    </source>
</evidence>
<dbReference type="CDD" id="cd06583">
    <property type="entry name" value="PGRP"/>
    <property type="match status" value="1"/>
</dbReference>
<dbReference type="GO" id="GO:0008270">
    <property type="term" value="F:zinc ion binding"/>
    <property type="evidence" value="ECO:0007669"/>
    <property type="project" value="InterPro"/>
</dbReference>
<dbReference type="GO" id="GO:0005576">
    <property type="term" value="C:extracellular region"/>
    <property type="evidence" value="ECO:0007669"/>
    <property type="project" value="UniProtKB-SubCell"/>
</dbReference>
<dbReference type="Pfam" id="PF01510">
    <property type="entry name" value="Amidase_2"/>
    <property type="match status" value="1"/>
</dbReference>
<dbReference type="STRING" id="7398.A0A1B0A766"/>
<organism evidence="9 10">
    <name type="scientific">Glossina pallidipes</name>
    <name type="common">Tsetse fly</name>
    <dbReference type="NCBI Taxonomy" id="7398"/>
    <lineage>
        <taxon>Eukaryota</taxon>
        <taxon>Metazoa</taxon>
        <taxon>Ecdysozoa</taxon>
        <taxon>Arthropoda</taxon>
        <taxon>Hexapoda</taxon>
        <taxon>Insecta</taxon>
        <taxon>Pterygota</taxon>
        <taxon>Neoptera</taxon>
        <taxon>Endopterygota</taxon>
        <taxon>Diptera</taxon>
        <taxon>Brachycera</taxon>
        <taxon>Muscomorpha</taxon>
        <taxon>Hippoboscoidea</taxon>
        <taxon>Glossinidae</taxon>
        <taxon>Glossina</taxon>
    </lineage>
</organism>
<feature type="chain" id="PRO_5008403557" description="Peptidoglycan recognition protein family domain-containing protein" evidence="6">
    <location>
        <begin position="23"/>
        <end position="354"/>
    </location>
</feature>
<keyword evidence="3" id="KW-0964">Secreted</keyword>
<sequence>MSNLFIFNILLIASAFLHFCLTLNITKREDWYAEPPKNKPKLIISPAEFVIIHHTEYPLSCHFETNCLRIIKSLQKHHMYKESYDDIGYNFLIAFDGHVYEGRGWGVQAQHPSAYKFNSIGIACLGNFDENKPDAVMLQNIENLIDEAIVEGYLQSDYILLGHRQIKTTSCPGENLYNVIKTWSNWFDIRPYIPRRSHNLESHAAVTTWNPTPQSQLGIPRRSQNLESHAAVRTWNPTPQSALGIPRRSQHLESHAAVSTWNPTLQSELGIPRCSQNLESHAAVRTWNPTLQSEVGIPRCSQHFESHAAVSTWNPTPQSELGIPRRSQNLESHAAVKTWNPTPQSALRIPRRRR</sequence>
<dbReference type="SMART" id="SM00701">
    <property type="entry name" value="PGRP"/>
    <property type="match status" value="1"/>
</dbReference>
<evidence type="ECO:0000256" key="1">
    <source>
        <dbReference type="ARBA" id="ARBA00004613"/>
    </source>
</evidence>
<proteinExistence type="inferred from homology"/>
<reference evidence="10" key="1">
    <citation type="submission" date="2014-03" db="EMBL/GenBank/DDBJ databases">
        <authorList>
            <person name="Aksoy S."/>
            <person name="Warren W."/>
            <person name="Wilson R.K."/>
        </authorList>
    </citation>
    <scope>NUCLEOTIDE SEQUENCE [LARGE SCALE GENOMIC DNA]</scope>
    <source>
        <strain evidence="10">IAEA</strain>
    </source>
</reference>
<dbReference type="FunFam" id="3.40.80.10:FF:000001">
    <property type="entry name" value="Peptidoglycan recognition protein 1"/>
    <property type="match status" value="1"/>
</dbReference>
<feature type="signal peptide" evidence="6">
    <location>
        <begin position="1"/>
        <end position="22"/>
    </location>
</feature>
<dbReference type="SMART" id="SM00644">
    <property type="entry name" value="Ami_2"/>
    <property type="match status" value="1"/>
</dbReference>
<dbReference type="InterPro" id="IPR006619">
    <property type="entry name" value="PGRP_domain_met/bac"/>
</dbReference>
<dbReference type="EnsemblMetazoa" id="GPAI036375-RA">
    <property type="protein sequence ID" value="GPAI036375-PA"/>
    <property type="gene ID" value="GPAI036375"/>
</dbReference>
<name>A0A1B0A766_GLOPL</name>
<dbReference type="GO" id="GO:0009253">
    <property type="term" value="P:peptidoglycan catabolic process"/>
    <property type="evidence" value="ECO:0007669"/>
    <property type="project" value="InterPro"/>
</dbReference>
<dbReference type="PANTHER" id="PTHR11022">
    <property type="entry name" value="PEPTIDOGLYCAN RECOGNITION PROTEIN"/>
    <property type="match status" value="1"/>
</dbReference>
<dbReference type="Proteomes" id="UP000092445">
    <property type="component" value="Unassembled WGS sequence"/>
</dbReference>
<keyword evidence="5" id="KW-0391">Immunity</keyword>
<dbReference type="InterPro" id="IPR002502">
    <property type="entry name" value="Amidase_domain"/>
</dbReference>
<evidence type="ECO:0000256" key="6">
    <source>
        <dbReference type="SAM" id="SignalP"/>
    </source>
</evidence>
<feature type="domain" description="N-acetylmuramoyl-L-alanine amidase" evidence="7">
    <location>
        <begin position="35"/>
        <end position="173"/>
    </location>
</feature>
<reference evidence="9" key="2">
    <citation type="submission" date="2020-05" db="UniProtKB">
        <authorList>
            <consortium name="EnsemblMetazoa"/>
        </authorList>
    </citation>
    <scope>IDENTIFICATION</scope>
    <source>
        <strain evidence="9">IAEA</strain>
    </source>
</reference>
<keyword evidence="6" id="KW-0732">Signal</keyword>
<dbReference type="InterPro" id="IPR015510">
    <property type="entry name" value="PGRP"/>
</dbReference>
<keyword evidence="4" id="KW-0399">Innate immunity</keyword>
<evidence type="ECO:0000256" key="5">
    <source>
        <dbReference type="ARBA" id="ARBA00022859"/>
    </source>
</evidence>
<evidence type="ECO:0000313" key="9">
    <source>
        <dbReference type="EnsemblMetazoa" id="GPAI036375-PA"/>
    </source>
</evidence>
<dbReference type="SUPFAM" id="SSF55846">
    <property type="entry name" value="N-acetylmuramoyl-L-alanine amidase-like"/>
    <property type="match status" value="1"/>
</dbReference>
<evidence type="ECO:0000256" key="3">
    <source>
        <dbReference type="ARBA" id="ARBA00022525"/>
    </source>
</evidence>
<dbReference type="Gene3D" id="3.40.80.10">
    <property type="entry name" value="Peptidoglycan recognition protein-like"/>
    <property type="match status" value="1"/>
</dbReference>
<dbReference type="GO" id="GO:0008745">
    <property type="term" value="F:N-acetylmuramoyl-L-alanine amidase activity"/>
    <property type="evidence" value="ECO:0007669"/>
    <property type="project" value="InterPro"/>
</dbReference>
<comment type="subcellular location">
    <subcellularLocation>
        <location evidence="1">Secreted</location>
    </subcellularLocation>
</comment>
<evidence type="ECO:0000256" key="4">
    <source>
        <dbReference type="ARBA" id="ARBA00022588"/>
    </source>
</evidence>
<dbReference type="GO" id="GO:0045087">
    <property type="term" value="P:innate immune response"/>
    <property type="evidence" value="ECO:0007669"/>
    <property type="project" value="UniProtKB-KW"/>
</dbReference>